<keyword evidence="7 9" id="KW-0408">Iron</keyword>
<keyword evidence="4 9" id="KW-0349">Heme</keyword>
<comment type="similarity">
    <text evidence="3">Belongs to the cytochrome P450 family.</text>
</comment>
<evidence type="ECO:0000256" key="7">
    <source>
        <dbReference type="ARBA" id="ARBA00023004"/>
    </source>
</evidence>
<keyword evidence="5 9" id="KW-0479">Metal-binding</keyword>
<dbReference type="GO" id="GO:0020037">
    <property type="term" value="F:heme binding"/>
    <property type="evidence" value="ECO:0007669"/>
    <property type="project" value="InterPro"/>
</dbReference>
<evidence type="ECO:0000256" key="4">
    <source>
        <dbReference type="ARBA" id="ARBA00022617"/>
    </source>
</evidence>
<dbReference type="GO" id="GO:0016705">
    <property type="term" value="F:oxidoreductase activity, acting on paired donors, with incorporation or reduction of molecular oxygen"/>
    <property type="evidence" value="ECO:0007669"/>
    <property type="project" value="InterPro"/>
</dbReference>
<dbReference type="InParanoid" id="S8DZC5"/>
<evidence type="ECO:0000256" key="1">
    <source>
        <dbReference type="ARBA" id="ARBA00001971"/>
    </source>
</evidence>
<protein>
    <recommendedName>
        <fullName evidence="12">Cytochrome P450</fullName>
    </recommendedName>
</protein>
<dbReference type="HOGENOM" id="CLU_001570_5_11_1"/>
<evidence type="ECO:0000256" key="8">
    <source>
        <dbReference type="ARBA" id="ARBA00023033"/>
    </source>
</evidence>
<dbReference type="GO" id="GO:0004497">
    <property type="term" value="F:monooxygenase activity"/>
    <property type="evidence" value="ECO:0007669"/>
    <property type="project" value="UniProtKB-KW"/>
</dbReference>
<evidence type="ECO:0000256" key="6">
    <source>
        <dbReference type="ARBA" id="ARBA00023002"/>
    </source>
</evidence>
<evidence type="ECO:0000256" key="3">
    <source>
        <dbReference type="ARBA" id="ARBA00010617"/>
    </source>
</evidence>
<evidence type="ECO:0008006" key="12">
    <source>
        <dbReference type="Google" id="ProtNLM"/>
    </source>
</evidence>
<dbReference type="GO" id="GO:0005506">
    <property type="term" value="F:iron ion binding"/>
    <property type="evidence" value="ECO:0007669"/>
    <property type="project" value="InterPro"/>
</dbReference>
<reference evidence="10 11" key="1">
    <citation type="journal article" date="2012" name="Science">
        <title>The Paleozoic origin of enzymatic lignin decomposition reconstructed from 31 fungal genomes.</title>
        <authorList>
            <person name="Floudas D."/>
            <person name="Binder M."/>
            <person name="Riley R."/>
            <person name="Barry K."/>
            <person name="Blanchette R.A."/>
            <person name="Henrissat B."/>
            <person name="Martinez A.T."/>
            <person name="Otillar R."/>
            <person name="Spatafora J.W."/>
            <person name="Yadav J.S."/>
            <person name="Aerts A."/>
            <person name="Benoit I."/>
            <person name="Boyd A."/>
            <person name="Carlson A."/>
            <person name="Copeland A."/>
            <person name="Coutinho P.M."/>
            <person name="de Vries R.P."/>
            <person name="Ferreira P."/>
            <person name="Findley K."/>
            <person name="Foster B."/>
            <person name="Gaskell J."/>
            <person name="Glotzer D."/>
            <person name="Gorecki P."/>
            <person name="Heitman J."/>
            <person name="Hesse C."/>
            <person name="Hori C."/>
            <person name="Igarashi K."/>
            <person name="Jurgens J.A."/>
            <person name="Kallen N."/>
            <person name="Kersten P."/>
            <person name="Kohler A."/>
            <person name="Kuees U."/>
            <person name="Kumar T.K.A."/>
            <person name="Kuo A."/>
            <person name="LaButti K."/>
            <person name="Larrondo L.F."/>
            <person name="Lindquist E."/>
            <person name="Ling A."/>
            <person name="Lombard V."/>
            <person name="Lucas S."/>
            <person name="Lundell T."/>
            <person name="Martin R."/>
            <person name="McLaughlin D.J."/>
            <person name="Morgenstern I."/>
            <person name="Morin E."/>
            <person name="Murat C."/>
            <person name="Nagy L.G."/>
            <person name="Nolan M."/>
            <person name="Ohm R.A."/>
            <person name="Patyshakuliyeva A."/>
            <person name="Rokas A."/>
            <person name="Ruiz-Duenas F.J."/>
            <person name="Sabat G."/>
            <person name="Salamov A."/>
            <person name="Samejima M."/>
            <person name="Schmutz J."/>
            <person name="Slot J.C."/>
            <person name="St John F."/>
            <person name="Stenlid J."/>
            <person name="Sun H."/>
            <person name="Sun S."/>
            <person name="Syed K."/>
            <person name="Tsang A."/>
            <person name="Wiebenga A."/>
            <person name="Young D."/>
            <person name="Pisabarro A."/>
            <person name="Eastwood D.C."/>
            <person name="Martin F."/>
            <person name="Cullen D."/>
            <person name="Grigoriev I.V."/>
            <person name="Hibbett D.S."/>
        </authorList>
    </citation>
    <scope>NUCLEOTIDE SEQUENCE</scope>
    <source>
        <strain evidence="11">FP-58527</strain>
    </source>
</reference>
<comment type="pathway">
    <text evidence="2">Secondary metabolite biosynthesis.</text>
</comment>
<dbReference type="PRINTS" id="PR00385">
    <property type="entry name" value="P450"/>
</dbReference>
<dbReference type="InterPro" id="IPR036396">
    <property type="entry name" value="Cyt_P450_sf"/>
</dbReference>
<dbReference type="PANTHER" id="PTHR24305">
    <property type="entry name" value="CYTOCHROME P450"/>
    <property type="match status" value="1"/>
</dbReference>
<dbReference type="InterPro" id="IPR050121">
    <property type="entry name" value="Cytochrome_P450_monoxygenase"/>
</dbReference>
<dbReference type="Pfam" id="PF00067">
    <property type="entry name" value="p450"/>
    <property type="match status" value="1"/>
</dbReference>
<dbReference type="OrthoDB" id="1470350at2759"/>
<evidence type="ECO:0000256" key="2">
    <source>
        <dbReference type="ARBA" id="ARBA00005179"/>
    </source>
</evidence>
<gene>
    <name evidence="10" type="ORF">FOMPIDRAFT_1024652</name>
</gene>
<keyword evidence="11" id="KW-1185">Reference proteome</keyword>
<dbReference type="STRING" id="743788.S8DZC5"/>
<dbReference type="PRINTS" id="PR00463">
    <property type="entry name" value="EP450I"/>
</dbReference>
<dbReference type="SUPFAM" id="SSF48264">
    <property type="entry name" value="Cytochrome P450"/>
    <property type="match status" value="1"/>
</dbReference>
<feature type="binding site" description="axial binding residue" evidence="9">
    <location>
        <position position="485"/>
    </location>
    <ligand>
        <name>heme</name>
        <dbReference type="ChEBI" id="CHEBI:30413"/>
    </ligand>
    <ligandPart>
        <name>Fe</name>
        <dbReference type="ChEBI" id="CHEBI:18248"/>
    </ligandPart>
</feature>
<evidence type="ECO:0000256" key="5">
    <source>
        <dbReference type="ARBA" id="ARBA00022723"/>
    </source>
</evidence>
<proteinExistence type="inferred from homology"/>
<evidence type="ECO:0000313" key="11">
    <source>
        <dbReference type="Proteomes" id="UP000015241"/>
    </source>
</evidence>
<comment type="cofactor">
    <cofactor evidence="1 9">
        <name>heme</name>
        <dbReference type="ChEBI" id="CHEBI:30413"/>
    </cofactor>
</comment>
<organism evidence="10 11">
    <name type="scientific">Fomitopsis schrenkii</name>
    <name type="common">Brown rot fungus</name>
    <dbReference type="NCBI Taxonomy" id="2126942"/>
    <lineage>
        <taxon>Eukaryota</taxon>
        <taxon>Fungi</taxon>
        <taxon>Dikarya</taxon>
        <taxon>Basidiomycota</taxon>
        <taxon>Agaricomycotina</taxon>
        <taxon>Agaricomycetes</taxon>
        <taxon>Polyporales</taxon>
        <taxon>Fomitopsis</taxon>
    </lineage>
</organism>
<dbReference type="EMBL" id="KE504166">
    <property type="protein sequence ID" value="EPS98326.1"/>
    <property type="molecule type" value="Genomic_DNA"/>
</dbReference>
<dbReference type="AlphaFoldDB" id="S8DZC5"/>
<accession>S8DZC5</accession>
<dbReference type="InterPro" id="IPR002401">
    <property type="entry name" value="Cyt_P450_E_grp-I"/>
</dbReference>
<sequence length="550" mass="61946">MPLLNVLLPIAGAALLCALWKVVQQYISWYNSSLRYMPGPRCNNWLRGNLPEMRAEEPCVVQQRWAERYGHVFHYKVSLNANMVMMLDTKAINYILTHSHDYPKPDMMRFALSKIVGPGLLVVEGEQHRQQRRILNPAFGPAQIRGVTDIFVDKARQLRDVWQAQVSKAGNALDMDIVSGLNNMTLDVIGLAGFNYELHSLNPDNKPNELRQAFDVMFQMLIGSALSVMAILRNAFPVFRIIPNQFARRTEEAQSVARRIGMQLIAEKKEAVMRAAMQSGGGKEISGKSLHDRDLLTLLIKANMSTDIPENQRLSDDDVLAQVPTFLVAGHETTSTGTIWSLYALAQAPEVQAKLREELWSVPTENPTMDELNALPYLEAVVRETLRVHAPVSETIRVAAKDDVVPLERPYVDTQGNVCDHIRVPKGTRFSIPILAMNRSKEFWGADAHEFKPERWTTGGIPEAAHHIPGVWGNMMTFIGGPRACIGFRFSLVEMKALLFTLIRSFEFELALPKEAIVKLQGVVDRPFLRAEREKGAMLPMKVKNYVRAE</sequence>
<keyword evidence="8" id="KW-0503">Monooxygenase</keyword>
<keyword evidence="6" id="KW-0560">Oxidoreductase</keyword>
<dbReference type="Proteomes" id="UP000015241">
    <property type="component" value="Unassembled WGS sequence"/>
</dbReference>
<dbReference type="PANTHER" id="PTHR24305:SF166">
    <property type="entry name" value="CYTOCHROME P450 12A4, MITOCHONDRIAL-RELATED"/>
    <property type="match status" value="1"/>
</dbReference>
<dbReference type="InterPro" id="IPR001128">
    <property type="entry name" value="Cyt_P450"/>
</dbReference>
<dbReference type="CDD" id="cd11069">
    <property type="entry name" value="CYP_FUM15-like"/>
    <property type="match status" value="1"/>
</dbReference>
<evidence type="ECO:0000256" key="9">
    <source>
        <dbReference type="PIRSR" id="PIRSR602401-1"/>
    </source>
</evidence>
<dbReference type="eggNOG" id="KOG0157">
    <property type="taxonomic scope" value="Eukaryota"/>
</dbReference>
<evidence type="ECO:0000313" key="10">
    <source>
        <dbReference type="EMBL" id="EPS98326.1"/>
    </source>
</evidence>
<dbReference type="Gene3D" id="1.10.630.10">
    <property type="entry name" value="Cytochrome P450"/>
    <property type="match status" value="1"/>
</dbReference>
<name>S8DZC5_FOMSC</name>